<gene>
    <name evidence="1" type="ORF">HUF19_01150</name>
</gene>
<name>A0ABY6A7B1_9GAMM</name>
<dbReference type="Proteomes" id="UP001065322">
    <property type="component" value="Chromosome"/>
</dbReference>
<proteinExistence type="predicted"/>
<accession>A0ABY6A7B1</accession>
<reference evidence="2" key="1">
    <citation type="submission" date="2020-06" db="EMBL/GenBank/DDBJ databases">
        <title>Thalassolituus marinus alknpb1M-1, a hydrocarbon-degrading bacterium isolated from the deep-sea overlying water using an in-situ strategy from the South China Sea basin.</title>
        <authorList>
            <person name="Dong C."/>
            <person name="Chen Y."/>
            <person name="Shao Z."/>
        </authorList>
    </citation>
    <scope>NUCLEOTIDE SEQUENCE [LARGE SCALE GENOMIC DNA]</scope>
    <source>
        <strain evidence="2">alknpb1M-1</strain>
    </source>
</reference>
<sequence>MANSVYFASTTLHLYTAAAIAAGRPDESAHLIFIDQPENKPYSLYDLVRNWPESPFASVSLFYGRFPGLMNKLRKRRLLFAALQNKLAELRPRHIFTGNDRRIEFQFSMHAATVLGCQPVGHYMDEGVFTYVGRKASASFSDMVIDNGMKKISYGLWWKNPPTVGGSGWINCVHPAFPELIHPLLRSKQIVPLEASSFSSQAMLKLSEMIMQENGVQPVTLEGVDTFVTLPHESLFERDPTYKERILSIVRQHSAQGKRVAVKYHPRNKHPDPLSLNAEGVDLLPSKVSFEALLPYLSDNCEVWGDLSSTMIMARWLRPSLKVTAFTSGNADFSKLLSKIGIISVKPGT</sequence>
<dbReference type="EMBL" id="CP054475">
    <property type="protein sequence ID" value="UXD86141.1"/>
    <property type="molecule type" value="Genomic_DNA"/>
</dbReference>
<protein>
    <submittedName>
        <fullName evidence="1">Uncharacterized protein</fullName>
    </submittedName>
</protein>
<evidence type="ECO:0000313" key="1">
    <source>
        <dbReference type="EMBL" id="UXD86141.1"/>
    </source>
</evidence>
<dbReference type="RefSeq" id="WP_260998122.1">
    <property type="nucleotide sequence ID" value="NZ_CP054475.1"/>
</dbReference>
<keyword evidence="2" id="KW-1185">Reference proteome</keyword>
<evidence type="ECO:0000313" key="2">
    <source>
        <dbReference type="Proteomes" id="UP001065322"/>
    </source>
</evidence>
<organism evidence="1 2">
    <name type="scientific">Thalassolituus hydrocarboniclasticus</name>
    <dbReference type="NCBI Taxonomy" id="2742796"/>
    <lineage>
        <taxon>Bacteria</taxon>
        <taxon>Pseudomonadati</taxon>
        <taxon>Pseudomonadota</taxon>
        <taxon>Gammaproteobacteria</taxon>
        <taxon>Oceanospirillales</taxon>
        <taxon>Oceanospirillaceae</taxon>
        <taxon>Thalassolituus</taxon>
    </lineage>
</organism>